<dbReference type="GO" id="GO:0005524">
    <property type="term" value="F:ATP binding"/>
    <property type="evidence" value="ECO:0007669"/>
    <property type="project" value="UniProtKB-KW"/>
</dbReference>
<dbReference type="AlphaFoldDB" id="A0AA97FFR1"/>
<dbReference type="EMBL" id="CP118157">
    <property type="protein sequence ID" value="WOF22343.1"/>
    <property type="molecule type" value="Genomic_DNA"/>
</dbReference>
<dbReference type="KEGG" id="mbet:N8K70_13240"/>
<name>A0AA97FFR1_9MICO</name>
<keyword evidence="2" id="KW-0067">ATP-binding</keyword>
<evidence type="ECO:0000259" key="1">
    <source>
        <dbReference type="Pfam" id="PF13191"/>
    </source>
</evidence>
<dbReference type="SUPFAM" id="SSF52540">
    <property type="entry name" value="P-loop containing nucleoside triphosphate hydrolases"/>
    <property type="match status" value="1"/>
</dbReference>
<evidence type="ECO:0000313" key="2">
    <source>
        <dbReference type="EMBL" id="WOF22343.1"/>
    </source>
</evidence>
<organism evidence="2 3">
    <name type="scientific">Microbacterium betulae</name>
    <dbReference type="NCBI Taxonomy" id="2981139"/>
    <lineage>
        <taxon>Bacteria</taxon>
        <taxon>Bacillati</taxon>
        <taxon>Actinomycetota</taxon>
        <taxon>Actinomycetes</taxon>
        <taxon>Micrococcales</taxon>
        <taxon>Microbacteriaceae</taxon>
        <taxon>Microbacterium</taxon>
    </lineage>
</organism>
<dbReference type="InterPro" id="IPR041664">
    <property type="entry name" value="AAA_16"/>
</dbReference>
<reference evidence="2 3" key="1">
    <citation type="submission" date="2023-02" db="EMBL/GenBank/DDBJ databases">
        <title>Microbacterium betulae sp. nov., isolated from birch wood.</title>
        <authorList>
            <person name="Pasciak M."/>
            <person name="Pawlik K.J."/>
            <person name="Martynowski D."/>
            <person name="Laczmanski L."/>
            <person name="Ciekot J."/>
            <person name="Szponar B."/>
            <person name="Wojcik-Fatla A."/>
            <person name="Mackiewicz B."/>
            <person name="Farian E."/>
            <person name="Cholewa G."/>
            <person name="Cholewa A."/>
            <person name="Dutkiewicz J."/>
        </authorList>
    </citation>
    <scope>NUCLEOTIDE SEQUENCE [LARGE SCALE GENOMIC DNA]</scope>
    <source>
        <strain evidence="2 3">AB</strain>
    </source>
</reference>
<keyword evidence="3" id="KW-1185">Reference proteome</keyword>
<keyword evidence="2" id="KW-0547">Nucleotide-binding</keyword>
<dbReference type="InterPro" id="IPR027417">
    <property type="entry name" value="P-loop_NTPase"/>
</dbReference>
<dbReference type="Pfam" id="PF13191">
    <property type="entry name" value="AAA_16"/>
    <property type="match status" value="1"/>
</dbReference>
<dbReference type="RefSeq" id="WP_317138815.1">
    <property type="nucleotide sequence ID" value="NZ_CP118157.1"/>
</dbReference>
<sequence>MRDALTNPFQPGSDTVPEIWAGRTAQLSDWRDVLRPRLVAGLFERGRTLVGEAGLGKSALVRRIAHEAELAGDWTTAQIRVALGTDALKRIASEVLKLADRAGLPAAREGRIAELLRRVQSVAVSGFSLALSEEGGQESYTALTDLLVEVGRAAICQDQIVLIHLDEIQNIDDERMLSQILIALGDAITHEEPVTVPGGGQITRSLPIAVYLTGLPEFADQAGTRKGATFARRFKTTTLAAIDDDDLRSALRPFVVAGWETSTGTNGAGRVRMDPDAAETIIDLCRGEPFLFQLAGERAWYAGTGDVISREDVIKGWQEAVPEATAHVERVLERLPQREREFALAMAELPTQERTLTRIAASLGHSKATDAGPAAQRLDRVRGIITRGKPYTFRHRAVEAFLTSDWPAAG</sequence>
<feature type="domain" description="Orc1-like AAA ATPase" evidence="1">
    <location>
        <begin position="20"/>
        <end position="174"/>
    </location>
</feature>
<accession>A0AA97FFR1</accession>
<dbReference type="Proteomes" id="UP001305498">
    <property type="component" value="Chromosome"/>
</dbReference>
<evidence type="ECO:0000313" key="3">
    <source>
        <dbReference type="Proteomes" id="UP001305498"/>
    </source>
</evidence>
<protein>
    <submittedName>
        <fullName evidence="2">ATP-binding protein</fullName>
    </submittedName>
</protein>
<proteinExistence type="predicted"/>
<gene>
    <name evidence="2" type="ORF">N8K70_13240</name>
</gene>
<dbReference type="Gene3D" id="3.40.50.300">
    <property type="entry name" value="P-loop containing nucleotide triphosphate hydrolases"/>
    <property type="match status" value="1"/>
</dbReference>